<comment type="catalytic activity">
    <reaction evidence="11 12">
        <text>uridine(1498) in 16S rRNA + S-adenosyl-L-methionine = N(3)-methyluridine(1498) in 16S rRNA + S-adenosyl-L-homocysteine + H(+)</text>
        <dbReference type="Rhea" id="RHEA:42920"/>
        <dbReference type="Rhea" id="RHEA-COMP:10283"/>
        <dbReference type="Rhea" id="RHEA-COMP:10284"/>
        <dbReference type="ChEBI" id="CHEBI:15378"/>
        <dbReference type="ChEBI" id="CHEBI:57856"/>
        <dbReference type="ChEBI" id="CHEBI:59789"/>
        <dbReference type="ChEBI" id="CHEBI:65315"/>
        <dbReference type="ChEBI" id="CHEBI:74502"/>
        <dbReference type="EC" id="2.1.1.193"/>
    </reaction>
</comment>
<comment type="caution">
    <text evidence="15">The sequence shown here is derived from an EMBL/GenBank/DDBJ whole genome shotgun (WGS) entry which is preliminary data.</text>
</comment>
<evidence type="ECO:0000259" key="13">
    <source>
        <dbReference type="Pfam" id="PF04452"/>
    </source>
</evidence>
<keyword evidence="7 12" id="KW-0489">Methyltransferase</keyword>
<evidence type="ECO:0000256" key="8">
    <source>
        <dbReference type="ARBA" id="ARBA00022679"/>
    </source>
</evidence>
<keyword evidence="5 12" id="KW-0963">Cytoplasm</keyword>
<evidence type="ECO:0000256" key="4">
    <source>
        <dbReference type="ARBA" id="ARBA00013673"/>
    </source>
</evidence>
<dbReference type="InterPro" id="IPR029026">
    <property type="entry name" value="tRNA_m1G_MTases_N"/>
</dbReference>
<dbReference type="InterPro" id="IPR046887">
    <property type="entry name" value="RsmE_PUA-like"/>
</dbReference>
<dbReference type="CDD" id="cd18084">
    <property type="entry name" value="RsmE-like"/>
    <property type="match status" value="1"/>
</dbReference>
<dbReference type="Pfam" id="PF04452">
    <property type="entry name" value="Methyltrans_RNA"/>
    <property type="match status" value="1"/>
</dbReference>
<dbReference type="SUPFAM" id="SSF75217">
    <property type="entry name" value="alpha/beta knot"/>
    <property type="match status" value="1"/>
</dbReference>
<dbReference type="Proteomes" id="UP000823485">
    <property type="component" value="Unassembled WGS sequence"/>
</dbReference>
<reference evidence="15 16" key="1">
    <citation type="submission" date="2021-01" db="EMBL/GenBank/DDBJ databases">
        <title>Genomic Encyclopedia of Type Strains, Phase IV (KMG-IV): sequencing the most valuable type-strain genomes for metagenomic binning, comparative biology and taxonomic classification.</title>
        <authorList>
            <person name="Goeker M."/>
        </authorList>
    </citation>
    <scope>NUCLEOTIDE SEQUENCE [LARGE SCALE GENOMIC DNA]</scope>
    <source>
        <strain evidence="15 16">DSM 105453</strain>
    </source>
</reference>
<dbReference type="NCBIfam" id="NF008692">
    <property type="entry name" value="PRK11713.1-5"/>
    <property type="match status" value="1"/>
</dbReference>
<feature type="domain" description="Ribosomal RNA small subunit methyltransferase E methyltransferase" evidence="13">
    <location>
        <begin position="73"/>
        <end position="243"/>
    </location>
</feature>
<evidence type="ECO:0000256" key="5">
    <source>
        <dbReference type="ARBA" id="ARBA00022490"/>
    </source>
</evidence>
<protein>
    <recommendedName>
        <fullName evidence="4 12">Ribosomal RNA small subunit methyltransferase E</fullName>
        <ecNumber evidence="3 12">2.1.1.193</ecNumber>
    </recommendedName>
</protein>
<dbReference type="InterPro" id="IPR006700">
    <property type="entry name" value="RsmE"/>
</dbReference>
<comment type="subcellular location">
    <subcellularLocation>
        <location evidence="1 12">Cytoplasm</location>
    </subcellularLocation>
</comment>
<dbReference type="InterPro" id="IPR029028">
    <property type="entry name" value="Alpha/beta_knot_MTases"/>
</dbReference>
<dbReference type="PANTHER" id="PTHR30027">
    <property type="entry name" value="RIBOSOMAL RNA SMALL SUBUNIT METHYLTRANSFERASE E"/>
    <property type="match status" value="1"/>
</dbReference>
<evidence type="ECO:0000256" key="10">
    <source>
        <dbReference type="ARBA" id="ARBA00025699"/>
    </source>
</evidence>
<dbReference type="Pfam" id="PF20260">
    <property type="entry name" value="PUA_4"/>
    <property type="match status" value="1"/>
</dbReference>
<evidence type="ECO:0000256" key="11">
    <source>
        <dbReference type="ARBA" id="ARBA00047944"/>
    </source>
</evidence>
<dbReference type="GO" id="GO:0008168">
    <property type="term" value="F:methyltransferase activity"/>
    <property type="evidence" value="ECO:0007669"/>
    <property type="project" value="UniProtKB-KW"/>
</dbReference>
<evidence type="ECO:0000256" key="12">
    <source>
        <dbReference type="PIRNR" id="PIRNR015601"/>
    </source>
</evidence>
<dbReference type="Gene3D" id="2.40.240.20">
    <property type="entry name" value="Hypothetical PUA domain-like, domain 1"/>
    <property type="match status" value="1"/>
</dbReference>
<dbReference type="SUPFAM" id="SSF88697">
    <property type="entry name" value="PUA domain-like"/>
    <property type="match status" value="1"/>
</dbReference>
<keyword evidence="8 12" id="KW-0808">Transferase</keyword>
<dbReference type="GO" id="GO:0032259">
    <property type="term" value="P:methylation"/>
    <property type="evidence" value="ECO:0007669"/>
    <property type="project" value="UniProtKB-KW"/>
</dbReference>
<dbReference type="EC" id="2.1.1.193" evidence="3 12"/>
<feature type="domain" description="Ribosomal RNA small subunit methyltransferase E PUA-like" evidence="14">
    <location>
        <begin position="18"/>
        <end position="65"/>
    </location>
</feature>
<dbReference type="InterPro" id="IPR046886">
    <property type="entry name" value="RsmE_MTase_dom"/>
</dbReference>
<dbReference type="PANTHER" id="PTHR30027:SF3">
    <property type="entry name" value="16S RRNA (URACIL(1498)-N(3))-METHYLTRANSFERASE"/>
    <property type="match status" value="1"/>
</dbReference>
<evidence type="ECO:0000256" key="7">
    <source>
        <dbReference type="ARBA" id="ARBA00022603"/>
    </source>
</evidence>
<organism evidence="15 16">
    <name type="scientific">Siminovitchia thermophila</name>
    <dbReference type="NCBI Taxonomy" id="1245522"/>
    <lineage>
        <taxon>Bacteria</taxon>
        <taxon>Bacillati</taxon>
        <taxon>Bacillota</taxon>
        <taxon>Bacilli</taxon>
        <taxon>Bacillales</taxon>
        <taxon>Bacillaceae</taxon>
        <taxon>Siminovitchia</taxon>
    </lineage>
</organism>
<evidence type="ECO:0000256" key="9">
    <source>
        <dbReference type="ARBA" id="ARBA00022691"/>
    </source>
</evidence>
<proteinExistence type="inferred from homology"/>
<accession>A0ABS2R9K4</accession>
<dbReference type="RefSeq" id="WP_205179850.1">
    <property type="nucleotide sequence ID" value="NZ_JAFBFH010000025.1"/>
</dbReference>
<evidence type="ECO:0000259" key="14">
    <source>
        <dbReference type="Pfam" id="PF20260"/>
    </source>
</evidence>
<keyword evidence="9 12" id="KW-0949">S-adenosyl-L-methionine</keyword>
<keyword evidence="16" id="KW-1185">Reference proteome</keyword>
<evidence type="ECO:0000313" key="16">
    <source>
        <dbReference type="Proteomes" id="UP000823485"/>
    </source>
</evidence>
<gene>
    <name evidence="15" type="ORF">JOC94_003336</name>
</gene>
<evidence type="ECO:0000256" key="6">
    <source>
        <dbReference type="ARBA" id="ARBA00022552"/>
    </source>
</evidence>
<sequence length="250" mass="28297">MQRYFLDDQYQGQETVLLSGDNYHHIVNVMRMKPGNDIWVVFNGGEAAKATISSLEDHTVKARIIGWEDRATELPVHVTIASGLPKGDKWEWVIQKGTELGTSQFVPFNADRSVVKWDEKKSARKLERWKKIAKEAAEQSHRQAVPEMHSPLSIEQLLVFSEDFHHKIVAYEETAKQGDRSQFARKLSGVKKGEKIIIVFGPEGGLTEREAELLTDNGFVCCGLGPRILRTETAPLYAMAAISYHFELME</sequence>
<comment type="function">
    <text evidence="10 12">Specifically methylates the N3 position of the uracil ring of uridine 1498 (m3U1498) in 16S rRNA. Acts on the fully assembled 30S ribosomal subunit.</text>
</comment>
<dbReference type="NCBIfam" id="TIGR00046">
    <property type="entry name" value="RsmE family RNA methyltransferase"/>
    <property type="match status" value="1"/>
</dbReference>
<evidence type="ECO:0000256" key="1">
    <source>
        <dbReference type="ARBA" id="ARBA00004496"/>
    </source>
</evidence>
<keyword evidence="6 12" id="KW-0698">rRNA processing</keyword>
<evidence type="ECO:0000313" key="15">
    <source>
        <dbReference type="EMBL" id="MBM7716316.1"/>
    </source>
</evidence>
<evidence type="ECO:0000256" key="2">
    <source>
        <dbReference type="ARBA" id="ARBA00005528"/>
    </source>
</evidence>
<comment type="similarity">
    <text evidence="2 12">Belongs to the RNA methyltransferase RsmE family.</text>
</comment>
<dbReference type="Gene3D" id="3.40.1280.10">
    <property type="match status" value="1"/>
</dbReference>
<name>A0ABS2R9K4_9BACI</name>
<dbReference type="NCBIfam" id="NF008691">
    <property type="entry name" value="PRK11713.1-4"/>
    <property type="match status" value="1"/>
</dbReference>
<dbReference type="EMBL" id="JAFBFH010000025">
    <property type="protein sequence ID" value="MBM7716316.1"/>
    <property type="molecule type" value="Genomic_DNA"/>
</dbReference>
<dbReference type="PIRSF" id="PIRSF015601">
    <property type="entry name" value="MTase_slr0722"/>
    <property type="match status" value="1"/>
</dbReference>
<dbReference type="InterPro" id="IPR015947">
    <property type="entry name" value="PUA-like_sf"/>
</dbReference>
<evidence type="ECO:0000256" key="3">
    <source>
        <dbReference type="ARBA" id="ARBA00012328"/>
    </source>
</evidence>